<dbReference type="NCBIfam" id="TIGR00044">
    <property type="entry name" value="YggS family pyridoxal phosphate-dependent enzyme"/>
    <property type="match status" value="1"/>
</dbReference>
<evidence type="ECO:0000256" key="4">
    <source>
        <dbReference type="RuleBase" id="RU004514"/>
    </source>
</evidence>
<dbReference type="InterPro" id="IPR011078">
    <property type="entry name" value="PyrdxlP_homeostasis"/>
</dbReference>
<dbReference type="HAMAP" id="MF_02087">
    <property type="entry name" value="PLP_homeostasis"/>
    <property type="match status" value="1"/>
</dbReference>
<dbReference type="CDD" id="cd00635">
    <property type="entry name" value="PLPDE_III_YBL036c_like"/>
    <property type="match status" value="1"/>
</dbReference>
<dbReference type="SUPFAM" id="SSF51419">
    <property type="entry name" value="PLP-binding barrel"/>
    <property type="match status" value="1"/>
</dbReference>
<dbReference type="GO" id="GO:0030170">
    <property type="term" value="F:pyridoxal phosphate binding"/>
    <property type="evidence" value="ECO:0007669"/>
    <property type="project" value="UniProtKB-UniRule"/>
</dbReference>
<evidence type="ECO:0000313" key="6">
    <source>
        <dbReference type="EMBL" id="EFX41482.1"/>
    </source>
</evidence>
<dbReference type="AlphaFoldDB" id="E7G566"/>
<evidence type="ECO:0000256" key="1">
    <source>
        <dbReference type="ARBA" id="ARBA00022898"/>
    </source>
</evidence>
<comment type="caution">
    <text evidence="6">The sequence shown here is derived from an EMBL/GenBank/DDBJ whole genome shotgun (WGS) entry which is preliminary data.</text>
</comment>
<sequence>MHFINTITFIPLLRVNMDFRKKLEQLLIRIEKASHSNHPVQLIAVSKYATIEQIKALYACGQCAFGENKIQDYQTKSNALQDLPLEWHMLGVLQHNKINKLLALKPTLLHSLHSLELAEAIQTRAKEPLNALLQVNIAEESSKSGISPNLALQTYLTISQTCPQIHLKGLMVIGPLNATRVQTESVFKKAKKLFDQLPHAQILSMGMSGDFEIAIACGSNMVRIGNALFEN</sequence>
<dbReference type="Proteomes" id="UP000054093">
    <property type="component" value="Unassembled WGS sequence"/>
</dbReference>
<evidence type="ECO:0000259" key="5">
    <source>
        <dbReference type="Pfam" id="PF01168"/>
    </source>
</evidence>
<reference evidence="6 7" key="1">
    <citation type="journal article" date="2011" name="Vet. Res.">
        <title>Genome sequence of Helicobacter suis supports its role in gastric pathology.</title>
        <authorList>
            <person name="Vermoote M."/>
            <person name="Vandekerckhove T.T."/>
            <person name="Flahou B."/>
            <person name="Pasmans F."/>
            <person name="Smet A."/>
            <person name="De Groote D."/>
            <person name="Van Criekinge W."/>
            <person name="Ducatelle R."/>
            <person name="Haesebrouck F."/>
        </authorList>
    </citation>
    <scope>NUCLEOTIDE SEQUENCE [LARGE SCALE GENOMIC DNA]</scope>
    <source>
        <strain evidence="6 7">HS5</strain>
    </source>
</reference>
<evidence type="ECO:0000256" key="3">
    <source>
        <dbReference type="PIRSR" id="PIRSR004848-1"/>
    </source>
</evidence>
<dbReference type="FunFam" id="3.20.20.10:FF:000018">
    <property type="entry name" value="Pyridoxal phosphate homeostasis protein"/>
    <property type="match status" value="1"/>
</dbReference>
<protein>
    <recommendedName>
        <fullName evidence="2">Pyridoxal phosphate homeostasis protein</fullName>
        <shortName evidence="2">PLP homeostasis protein</shortName>
    </recommendedName>
</protein>
<evidence type="ECO:0000256" key="2">
    <source>
        <dbReference type="HAMAP-Rule" id="MF_02087"/>
    </source>
</evidence>
<comment type="similarity">
    <text evidence="2 4">Belongs to the pyridoxal phosphate-binding protein YggS/PROSC family.</text>
</comment>
<organism evidence="6 7">
    <name type="scientific">Helicobacter suis HS5</name>
    <dbReference type="NCBI Taxonomy" id="710394"/>
    <lineage>
        <taxon>Bacteria</taxon>
        <taxon>Pseudomonadati</taxon>
        <taxon>Campylobacterota</taxon>
        <taxon>Epsilonproteobacteria</taxon>
        <taxon>Campylobacterales</taxon>
        <taxon>Helicobacteraceae</taxon>
        <taxon>Helicobacter</taxon>
    </lineage>
</organism>
<dbReference type="EMBL" id="ADHO01000252">
    <property type="protein sequence ID" value="EFX41482.1"/>
    <property type="molecule type" value="Genomic_DNA"/>
</dbReference>
<dbReference type="PANTHER" id="PTHR10146">
    <property type="entry name" value="PROLINE SYNTHETASE CO-TRANSCRIBED BACTERIAL HOMOLOG PROTEIN"/>
    <property type="match status" value="1"/>
</dbReference>
<dbReference type="Gene3D" id="3.20.20.10">
    <property type="entry name" value="Alanine racemase"/>
    <property type="match status" value="1"/>
</dbReference>
<keyword evidence="1 2" id="KW-0663">Pyridoxal phosphate</keyword>
<evidence type="ECO:0000313" key="7">
    <source>
        <dbReference type="Proteomes" id="UP000054093"/>
    </source>
</evidence>
<dbReference type="InterPro" id="IPR029066">
    <property type="entry name" value="PLP-binding_barrel"/>
</dbReference>
<dbReference type="InterPro" id="IPR001608">
    <property type="entry name" value="Ala_racemase_N"/>
</dbReference>
<comment type="function">
    <text evidence="2">Pyridoxal 5'-phosphate (PLP)-binding protein, which is involved in PLP homeostasis.</text>
</comment>
<feature type="domain" description="Alanine racemase N-terminal" evidence="5">
    <location>
        <begin position="35"/>
        <end position="229"/>
    </location>
</feature>
<proteinExistence type="inferred from homology"/>
<feature type="modified residue" description="N6-(pyridoxal phosphate)lysine" evidence="2 3">
    <location>
        <position position="47"/>
    </location>
</feature>
<comment type="cofactor">
    <cofactor evidence="3">
        <name>pyridoxal 5'-phosphate</name>
        <dbReference type="ChEBI" id="CHEBI:597326"/>
    </cofactor>
</comment>
<dbReference type="PIRSF" id="PIRSF004848">
    <property type="entry name" value="YBL036c_PLPDEIII"/>
    <property type="match status" value="1"/>
</dbReference>
<name>E7G566_9HELI</name>
<dbReference type="PANTHER" id="PTHR10146:SF14">
    <property type="entry name" value="PYRIDOXAL PHOSPHATE HOMEOSTASIS PROTEIN"/>
    <property type="match status" value="1"/>
</dbReference>
<gene>
    <name evidence="6" type="ORF">HSUHS5_1147</name>
</gene>
<dbReference type="Pfam" id="PF01168">
    <property type="entry name" value="Ala_racemase_N"/>
    <property type="match status" value="1"/>
</dbReference>
<accession>E7G566</accession>